<keyword evidence="1" id="KW-0732">Signal</keyword>
<feature type="chain" id="PRO_5045781259" description="Small secreted domain DUF320" evidence="1">
    <location>
        <begin position="28"/>
        <end position="94"/>
    </location>
</feature>
<feature type="signal peptide" evidence="1">
    <location>
        <begin position="1"/>
        <end position="27"/>
    </location>
</feature>
<sequence length="94" mass="8707">MRNTLRIAAASVAVAGLVGAAAGTAVAAPSTGSSGADAGSAAANSAAVLAGQGDIIGLIVLLGVTPFQILTGGICDVATLTGSASPCTPGAKHY</sequence>
<dbReference type="EMBL" id="CP109527">
    <property type="protein sequence ID" value="WTY33184.1"/>
    <property type="molecule type" value="Genomic_DNA"/>
</dbReference>
<evidence type="ECO:0000313" key="2">
    <source>
        <dbReference type="EMBL" id="WTY33184.1"/>
    </source>
</evidence>
<dbReference type="GeneID" id="91375981"/>
<gene>
    <name evidence="2" type="ORF">OG308_17645</name>
</gene>
<evidence type="ECO:0000313" key="3">
    <source>
        <dbReference type="Proteomes" id="UP001621418"/>
    </source>
</evidence>
<evidence type="ECO:0000256" key="1">
    <source>
        <dbReference type="SAM" id="SignalP"/>
    </source>
</evidence>
<proteinExistence type="predicted"/>
<protein>
    <recommendedName>
        <fullName evidence="4">Small secreted domain DUF320</fullName>
    </recommendedName>
</protein>
<dbReference type="Proteomes" id="UP001621418">
    <property type="component" value="Chromosome"/>
</dbReference>
<organism evidence="2 3">
    <name type="scientific">Nocardia salmonicida</name>
    <dbReference type="NCBI Taxonomy" id="53431"/>
    <lineage>
        <taxon>Bacteria</taxon>
        <taxon>Bacillati</taxon>
        <taxon>Actinomycetota</taxon>
        <taxon>Actinomycetes</taxon>
        <taxon>Mycobacteriales</taxon>
        <taxon>Nocardiaceae</taxon>
        <taxon>Nocardia</taxon>
    </lineage>
</organism>
<keyword evidence="3" id="KW-1185">Reference proteome</keyword>
<accession>A0ABZ1MZV1</accession>
<evidence type="ECO:0008006" key="4">
    <source>
        <dbReference type="Google" id="ProtNLM"/>
    </source>
</evidence>
<dbReference type="RefSeq" id="WP_056820597.1">
    <property type="nucleotide sequence ID" value="NZ_CP108014.1"/>
</dbReference>
<reference evidence="2 3" key="1">
    <citation type="submission" date="2022-10" db="EMBL/GenBank/DDBJ databases">
        <title>The complete genomes of actinobacterial strains from the NBC collection.</title>
        <authorList>
            <person name="Joergensen T.S."/>
            <person name="Alvarez Arevalo M."/>
            <person name="Sterndorff E.B."/>
            <person name="Faurdal D."/>
            <person name="Vuksanovic O."/>
            <person name="Mourched A.-S."/>
            <person name="Charusanti P."/>
            <person name="Shaw S."/>
            <person name="Blin K."/>
            <person name="Weber T."/>
        </authorList>
    </citation>
    <scope>NUCLEOTIDE SEQUENCE [LARGE SCALE GENOMIC DNA]</scope>
    <source>
        <strain evidence="2 3">NBC_01413</strain>
    </source>
</reference>
<name>A0ABZ1MZV1_9NOCA</name>